<dbReference type="SUPFAM" id="SSF48619">
    <property type="entry name" value="Phospholipase A2, PLA2"/>
    <property type="match status" value="2"/>
</dbReference>
<comment type="cofactor">
    <cofactor evidence="1">
        <name>Ca(2+)</name>
        <dbReference type="ChEBI" id="CHEBI:29108"/>
    </cofactor>
</comment>
<dbReference type="EC" id="3.1.1.4" evidence="3"/>
<organism evidence="10 11">
    <name type="scientific">Cotesia congregata</name>
    <name type="common">Parasitoid wasp</name>
    <name type="synonym">Apanteles congregatus</name>
    <dbReference type="NCBI Taxonomy" id="51543"/>
    <lineage>
        <taxon>Eukaryota</taxon>
        <taxon>Metazoa</taxon>
        <taxon>Ecdysozoa</taxon>
        <taxon>Arthropoda</taxon>
        <taxon>Hexapoda</taxon>
        <taxon>Insecta</taxon>
        <taxon>Pterygota</taxon>
        <taxon>Neoptera</taxon>
        <taxon>Endopterygota</taxon>
        <taxon>Hymenoptera</taxon>
        <taxon>Apocrita</taxon>
        <taxon>Ichneumonoidea</taxon>
        <taxon>Braconidae</taxon>
        <taxon>Microgastrinae</taxon>
        <taxon>Cotesia</taxon>
    </lineage>
</organism>
<dbReference type="InterPro" id="IPR016090">
    <property type="entry name" value="PLA2-like_dom"/>
</dbReference>
<evidence type="ECO:0000256" key="1">
    <source>
        <dbReference type="ARBA" id="ARBA00001913"/>
    </source>
</evidence>
<keyword evidence="6" id="KW-0443">Lipid metabolism</keyword>
<accession>A0A8J2H8Y5</accession>
<dbReference type="GO" id="GO:0004623">
    <property type="term" value="F:phospholipase A2 activity"/>
    <property type="evidence" value="ECO:0007669"/>
    <property type="project" value="UniProtKB-EC"/>
</dbReference>
<dbReference type="InterPro" id="IPR033113">
    <property type="entry name" value="PLA2_histidine"/>
</dbReference>
<sequence length="256" mass="29256">MQLFYLLTLLIFYLTIVSTVDIKKKVTYNTPGVTDRLLIFPGTKWCGPGNVAQDNYDLGSDRNVDTCCRDHDLCEPKIRSGETKYGIVNHGSTSILSCTCDEVFSNCLKAVNSWTSQIIENIYFRLLGRTKWCGPGDIASHIYDLGRFNDTDKCCRNHDLCQPIILSKQTRYGIENKGRIAMLSCSCDSAFYKCLKAVNSTVSRIIGNSYFNLLHRKCFYFDAKKETLEWMKVPDFSDNSIIKFVSKFTRNPFKKN</sequence>
<dbReference type="PROSITE" id="PS00118">
    <property type="entry name" value="PA2_HIS"/>
    <property type="match status" value="2"/>
</dbReference>
<evidence type="ECO:0000313" key="11">
    <source>
        <dbReference type="Proteomes" id="UP000786811"/>
    </source>
</evidence>
<feature type="non-terminal residue" evidence="10">
    <location>
        <position position="1"/>
    </location>
</feature>
<dbReference type="GO" id="GO:0006644">
    <property type="term" value="P:phospholipid metabolic process"/>
    <property type="evidence" value="ECO:0007669"/>
    <property type="project" value="InterPro"/>
</dbReference>
<name>A0A8J2H8Y5_COTCN</name>
<dbReference type="PANTHER" id="PTHR12253">
    <property type="entry name" value="RH14732P"/>
    <property type="match status" value="1"/>
</dbReference>
<dbReference type="EMBL" id="CAJNRD030001119">
    <property type="protein sequence ID" value="CAG5087580.1"/>
    <property type="molecule type" value="Genomic_DNA"/>
</dbReference>
<feature type="domain" description="Phospholipase A2-like central" evidence="9">
    <location>
        <begin position="129"/>
        <end position="220"/>
    </location>
</feature>
<dbReference type="GO" id="GO:0005576">
    <property type="term" value="C:extracellular region"/>
    <property type="evidence" value="ECO:0007669"/>
    <property type="project" value="UniProtKB-SubCell"/>
</dbReference>
<keyword evidence="5" id="KW-0442">Lipid degradation</keyword>
<dbReference type="OrthoDB" id="10059604at2759"/>
<keyword evidence="4" id="KW-0964">Secreted</keyword>
<evidence type="ECO:0000256" key="7">
    <source>
        <dbReference type="ARBA" id="ARBA00029903"/>
    </source>
</evidence>
<comment type="caution">
    <text evidence="10">The sequence shown here is derived from an EMBL/GenBank/DDBJ whole genome shotgun (WGS) entry which is preliminary data.</text>
</comment>
<evidence type="ECO:0000256" key="8">
    <source>
        <dbReference type="SAM" id="SignalP"/>
    </source>
</evidence>
<dbReference type="InterPro" id="IPR036444">
    <property type="entry name" value="PLipase_A2_dom_sf"/>
</dbReference>
<dbReference type="GO" id="GO:0016042">
    <property type="term" value="P:lipid catabolic process"/>
    <property type="evidence" value="ECO:0007669"/>
    <property type="project" value="UniProtKB-KW"/>
</dbReference>
<evidence type="ECO:0000259" key="9">
    <source>
        <dbReference type="Pfam" id="PF05826"/>
    </source>
</evidence>
<dbReference type="Gene3D" id="1.20.90.10">
    <property type="entry name" value="Phospholipase A2 domain"/>
    <property type="match status" value="2"/>
</dbReference>
<proteinExistence type="predicted"/>
<evidence type="ECO:0000256" key="3">
    <source>
        <dbReference type="ARBA" id="ARBA00013278"/>
    </source>
</evidence>
<dbReference type="Pfam" id="PF05826">
    <property type="entry name" value="Phospholip_A2_2"/>
    <property type="match status" value="2"/>
</dbReference>
<dbReference type="GO" id="GO:0050482">
    <property type="term" value="P:arachidonate secretion"/>
    <property type="evidence" value="ECO:0007669"/>
    <property type="project" value="InterPro"/>
</dbReference>
<keyword evidence="8" id="KW-0732">Signal</keyword>
<protein>
    <recommendedName>
        <fullName evidence="3">phospholipase A2</fullName>
        <ecNumber evidence="3">3.1.1.4</ecNumber>
    </recommendedName>
    <alternativeName>
        <fullName evidence="7">Phosphatidylcholine 2-acylhydrolase</fullName>
    </alternativeName>
</protein>
<comment type="subcellular location">
    <subcellularLocation>
        <location evidence="2">Secreted</location>
    </subcellularLocation>
</comment>
<gene>
    <name evidence="10" type="ORF">HICCMSTLAB_LOCUS4549</name>
</gene>
<reference evidence="10" key="1">
    <citation type="submission" date="2021-04" db="EMBL/GenBank/DDBJ databases">
        <authorList>
            <person name="Chebbi M.A.C M."/>
        </authorList>
    </citation>
    <scope>NUCLEOTIDE SEQUENCE</scope>
</reference>
<evidence type="ECO:0000256" key="6">
    <source>
        <dbReference type="ARBA" id="ARBA00023098"/>
    </source>
</evidence>
<feature type="signal peptide" evidence="8">
    <location>
        <begin position="1"/>
        <end position="19"/>
    </location>
</feature>
<dbReference type="AlphaFoldDB" id="A0A8J2H8Y5"/>
<evidence type="ECO:0000256" key="4">
    <source>
        <dbReference type="ARBA" id="ARBA00022525"/>
    </source>
</evidence>
<evidence type="ECO:0000313" key="10">
    <source>
        <dbReference type="EMBL" id="CAG5087580.1"/>
    </source>
</evidence>
<feature type="chain" id="PRO_5035272202" description="phospholipase A2" evidence="8">
    <location>
        <begin position="20"/>
        <end position="256"/>
    </location>
</feature>
<feature type="domain" description="Phospholipase A2-like central" evidence="9">
    <location>
        <begin position="39"/>
        <end position="127"/>
    </location>
</feature>
<evidence type="ECO:0000256" key="2">
    <source>
        <dbReference type="ARBA" id="ARBA00004613"/>
    </source>
</evidence>
<dbReference type="Proteomes" id="UP000786811">
    <property type="component" value="Unassembled WGS sequence"/>
</dbReference>
<keyword evidence="11" id="KW-1185">Reference proteome</keyword>
<evidence type="ECO:0000256" key="5">
    <source>
        <dbReference type="ARBA" id="ARBA00022963"/>
    </source>
</evidence>